<name>A0ABT4AY10_9ACTN</name>
<organism evidence="4 5">
    <name type="scientific">Paractinoplanes pyxinae</name>
    <dbReference type="NCBI Taxonomy" id="2997416"/>
    <lineage>
        <taxon>Bacteria</taxon>
        <taxon>Bacillati</taxon>
        <taxon>Actinomycetota</taxon>
        <taxon>Actinomycetes</taxon>
        <taxon>Micromonosporales</taxon>
        <taxon>Micromonosporaceae</taxon>
        <taxon>Paractinoplanes</taxon>
    </lineage>
</organism>
<dbReference type="PROSITE" id="PS50043">
    <property type="entry name" value="HTH_LUXR_2"/>
    <property type="match status" value="1"/>
</dbReference>
<dbReference type="Pfam" id="PF13191">
    <property type="entry name" value="AAA_16"/>
    <property type="match status" value="1"/>
</dbReference>
<dbReference type="PRINTS" id="PR00038">
    <property type="entry name" value="HTHLUXR"/>
</dbReference>
<dbReference type="Gene3D" id="3.40.50.300">
    <property type="entry name" value="P-loop containing nucleotide triphosphate hydrolases"/>
    <property type="match status" value="1"/>
</dbReference>
<accession>A0ABT4AY10</accession>
<feature type="domain" description="HTH luxR-type" evidence="3">
    <location>
        <begin position="913"/>
        <end position="978"/>
    </location>
</feature>
<dbReference type="Proteomes" id="UP001151002">
    <property type="component" value="Unassembled WGS sequence"/>
</dbReference>
<gene>
    <name evidence="4" type="ORF">OWR29_14115</name>
</gene>
<dbReference type="PANTHER" id="PTHR43214">
    <property type="entry name" value="TWO-COMPONENT RESPONSE REGULATOR"/>
    <property type="match status" value="1"/>
</dbReference>
<dbReference type="Gene3D" id="1.10.10.10">
    <property type="entry name" value="Winged helix-like DNA-binding domain superfamily/Winged helix DNA-binding domain"/>
    <property type="match status" value="1"/>
</dbReference>
<evidence type="ECO:0000313" key="5">
    <source>
        <dbReference type="Proteomes" id="UP001151002"/>
    </source>
</evidence>
<dbReference type="InterPro" id="IPR016032">
    <property type="entry name" value="Sig_transdc_resp-reg_C-effctor"/>
</dbReference>
<proteinExistence type="predicted"/>
<dbReference type="PRINTS" id="PR00830">
    <property type="entry name" value="ENDOLAPTASE"/>
</dbReference>
<dbReference type="PANTHER" id="PTHR43214:SF42">
    <property type="entry name" value="TRANSCRIPTIONAL REGULATORY PROTEIN DESR"/>
    <property type="match status" value="1"/>
</dbReference>
<evidence type="ECO:0000256" key="2">
    <source>
        <dbReference type="SAM" id="MobiDB-lite"/>
    </source>
</evidence>
<comment type="caution">
    <text evidence="4">The sequence shown here is derived from an EMBL/GenBank/DDBJ whole genome shotgun (WGS) entry which is preliminary data.</text>
</comment>
<dbReference type="Pfam" id="PF00196">
    <property type="entry name" value="GerE"/>
    <property type="match status" value="1"/>
</dbReference>
<dbReference type="SUPFAM" id="SSF46894">
    <property type="entry name" value="C-terminal effector domain of the bipartite response regulators"/>
    <property type="match status" value="1"/>
</dbReference>
<evidence type="ECO:0000256" key="1">
    <source>
        <dbReference type="ARBA" id="ARBA00023125"/>
    </source>
</evidence>
<dbReference type="RefSeq" id="WP_267563206.1">
    <property type="nucleotide sequence ID" value="NZ_JAPNTZ010000004.1"/>
</dbReference>
<feature type="region of interest" description="Disordered" evidence="2">
    <location>
        <begin position="235"/>
        <end position="288"/>
    </location>
</feature>
<keyword evidence="1" id="KW-0238">DNA-binding</keyword>
<dbReference type="InterPro" id="IPR041664">
    <property type="entry name" value="AAA_16"/>
</dbReference>
<reference evidence="4" key="1">
    <citation type="submission" date="2022-11" db="EMBL/GenBank/DDBJ databases">
        <authorList>
            <person name="Somphong A."/>
            <person name="Phongsopitanun W."/>
        </authorList>
    </citation>
    <scope>NUCLEOTIDE SEQUENCE</scope>
    <source>
        <strain evidence="4">Pm04-4</strain>
    </source>
</reference>
<dbReference type="SUPFAM" id="SSF52540">
    <property type="entry name" value="P-loop containing nucleoside triphosphate hydrolases"/>
    <property type="match status" value="1"/>
</dbReference>
<evidence type="ECO:0000259" key="3">
    <source>
        <dbReference type="PROSITE" id="PS50043"/>
    </source>
</evidence>
<dbReference type="InterPro" id="IPR000792">
    <property type="entry name" value="Tscrpt_reg_LuxR_C"/>
</dbReference>
<dbReference type="InterPro" id="IPR036388">
    <property type="entry name" value="WH-like_DNA-bd_sf"/>
</dbReference>
<dbReference type="EMBL" id="JAPNTZ010000004">
    <property type="protein sequence ID" value="MCY1139129.1"/>
    <property type="molecule type" value="Genomic_DNA"/>
</dbReference>
<sequence>MEVRSPTTMTGVRGRGCEIAIADDHLSATRSGEGSVLLLDGPPGIGKTALAGEIAARGDRAGMRVLRAGARGRLGPLPAAVLEAEPRAFRAEPGFWMVHDLGDALAGAAARTPLVFVLDDLHTVDGDTATAIRSLIARLRDRRILWLLAGRRGQAGPAAGELMTHLERADAEVLRLGPLSAEARAILVTDLVPTAGPALRAAADIAGGHPFWTAELVRGLHEEGLTATGPRRLTAEPAHGLHKEGPAAPAPRRMTAEPVRGPGEDGLNAAGPRRMTAEPGRGLREEYPGTAEPRRMTAELFRGVDEEGFEAAVPRRVTVALVERMCALTPAARRAVRVAGALPARFTAAQLAGLLRCGPADLIEPLDEVVRAGLFAVEGGDIRFDPALLRRAARATLPDSLRRALEREAADVLLRTGAAPAEVAALLAGSARPDDRAAIAALRASARAVGDPGAAAGMLVRAFELLPPGDGDRGEVALEALDQLRRAGHAGGARDLAGRVLGGGLLPMAEGAAVRLVLSTLLDRPAAERAAENKAGLALRGVPLAVRARHSAWLAFNLLEDGELGEAERVAVASPDSCDMARLVLAGVHSARGSGALAAAIVDRVLSTADPGDPDAGPRDLLTAVVLHHLGRIGDAEATLAECLRRARAERDAPLLARGVQLSAMMHLTGGRLAEARALAGGHLSEARAQAGGHLPEARAQAEARTPAEPDAGNDLLRMITLSFLAQHLGDAALGRAARKLRTGDSPAGRRWAARVPALTAAGRGDAHEAARLLRDDPLLGVTPPLPVDFAFLVSAGRIAAAAGDEGLRERLLVVSSRAGSAVAAHVQGLLTGDAEQLSAAAKLQAAAGRPLLAAGAREDAAAALPPGDRDEAVRRLEEALAGFADAGAEADVQRVRRSLREHGAGRPAATRTGKGWESLTDAELKVVRLVAAGATNRRAAGELHLSPHTVNTHVRNVFTKLGIRSRVQLAHELRDNS</sequence>
<dbReference type="InterPro" id="IPR039420">
    <property type="entry name" value="WalR-like"/>
</dbReference>
<dbReference type="SMART" id="SM00421">
    <property type="entry name" value="HTH_LUXR"/>
    <property type="match status" value="1"/>
</dbReference>
<keyword evidence="5" id="KW-1185">Reference proteome</keyword>
<evidence type="ECO:0000313" key="4">
    <source>
        <dbReference type="EMBL" id="MCY1139129.1"/>
    </source>
</evidence>
<dbReference type="InterPro" id="IPR027417">
    <property type="entry name" value="P-loop_NTPase"/>
</dbReference>
<dbReference type="CDD" id="cd06170">
    <property type="entry name" value="LuxR_C_like"/>
    <property type="match status" value="1"/>
</dbReference>
<protein>
    <submittedName>
        <fullName evidence="4">LuxR C-terminal-related transcriptional regulator</fullName>
    </submittedName>
</protein>